<accession>A0A242K6H2</accession>
<evidence type="ECO:0000313" key="2">
    <source>
        <dbReference type="EMBL" id="WYJ90453.1"/>
    </source>
</evidence>
<evidence type="ECO:0000313" key="1">
    <source>
        <dbReference type="EMBL" id="OTP14516.1"/>
    </source>
</evidence>
<gene>
    <name evidence="2" type="ORF">A5888_002210</name>
    <name evidence="1" type="ORF">A5888_002617</name>
</gene>
<protein>
    <submittedName>
        <fullName evidence="1">Uncharacterized protein</fullName>
    </submittedName>
</protein>
<dbReference type="AlphaFoldDB" id="A0A242K6H2"/>
<sequence>MKKFIWMVVSLVVVIFGLFAIHDSADAASNGIIVSESVIGESGADQHLLVGKDIKVSCLISRKGYWGWAFINAHTEILEGKELVSETQTIVRVKNRHTNKVLFETKGGQLGWSVHTYVSRYFYDTPENPDDYYVETVHKIQVKDTKKWYLFVQKKDLLYSKNYFYWNIGAFM</sequence>
<reference evidence="1" key="1">
    <citation type="submission" date="2017-05" db="EMBL/GenBank/DDBJ databases">
        <title>The Genome Sequence of Enterococcus sp. 9E7_DIV0242.</title>
        <authorList>
            <consortium name="The Broad Institute Genomics Platform"/>
            <consortium name="The Broad Institute Genomic Center for Infectious Diseases"/>
            <person name="Earl A."/>
            <person name="Manson A."/>
            <person name="Schwartman J."/>
            <person name="Gilmore M."/>
            <person name="Abouelleil A."/>
            <person name="Cao P."/>
            <person name="Chapman S."/>
            <person name="Cusick C."/>
            <person name="Shea T."/>
            <person name="Young S."/>
            <person name="Neafsey D."/>
            <person name="Nusbaum C."/>
            <person name="Birren B."/>
        </authorList>
    </citation>
    <scope>NUCLEOTIDE SEQUENCE [LARGE SCALE GENOMIC DNA]</scope>
    <source>
        <strain evidence="1">9E7_DIV0242</strain>
    </source>
</reference>
<reference evidence="2" key="3">
    <citation type="submission" date="2024-03" db="EMBL/GenBank/DDBJ databases">
        <title>The Genome Sequence of Enterococcus sp. DIV0242b.</title>
        <authorList>
            <consortium name="The Broad Institute Genomics Platform"/>
            <consortium name="The Broad Institute Microbial Omics Core"/>
            <consortium name="The Broad Institute Genomic Center for Infectious Diseases"/>
            <person name="Earl A."/>
            <person name="Manson A."/>
            <person name="Gilmore M."/>
            <person name="Schwartman J."/>
            <person name="Shea T."/>
            <person name="Abouelleil A."/>
            <person name="Cao P."/>
            <person name="Chapman S."/>
            <person name="Cusick C."/>
            <person name="Young S."/>
            <person name="Neafsey D."/>
            <person name="Nusbaum C."/>
            <person name="Birren B."/>
        </authorList>
    </citation>
    <scope>NUCLEOTIDE SEQUENCE</scope>
    <source>
        <strain evidence="2">9E7_DIV0242</strain>
    </source>
</reference>
<dbReference type="EMBL" id="NGMM01000004">
    <property type="protein sequence ID" value="OTP14516.1"/>
    <property type="molecule type" value="Genomic_DNA"/>
</dbReference>
<proteinExistence type="predicted"/>
<keyword evidence="3" id="KW-1185">Reference proteome</keyword>
<name>A0A242K6H2_9ENTE</name>
<organism evidence="1">
    <name type="scientific">Candidatus Enterococcus clewellii</name>
    <dbReference type="NCBI Taxonomy" id="1834193"/>
    <lineage>
        <taxon>Bacteria</taxon>
        <taxon>Bacillati</taxon>
        <taxon>Bacillota</taxon>
        <taxon>Bacilli</taxon>
        <taxon>Lactobacillales</taxon>
        <taxon>Enterococcaceae</taxon>
        <taxon>Enterococcus</taxon>
    </lineage>
</organism>
<evidence type="ECO:0000313" key="3">
    <source>
        <dbReference type="Proteomes" id="UP000195141"/>
    </source>
</evidence>
<dbReference type="EMBL" id="CP147247">
    <property type="protein sequence ID" value="WYJ90453.1"/>
    <property type="molecule type" value="Genomic_DNA"/>
</dbReference>
<reference evidence="2" key="2">
    <citation type="submission" date="2017-05" db="EMBL/GenBank/DDBJ databases">
        <authorList>
            <consortium name="The Broad Institute Genomics Platform"/>
            <consortium name="The Broad Institute Genomic Center for Infectious Diseases"/>
            <person name="Earl A."/>
            <person name="Manson A."/>
            <person name="Schwartman J."/>
            <person name="Gilmore M."/>
            <person name="Abouelleil A."/>
            <person name="Cao P."/>
            <person name="Chapman S."/>
            <person name="Cusick C."/>
            <person name="Shea T."/>
            <person name="Young S."/>
            <person name="Neafsey D."/>
            <person name="Nusbaum C."/>
            <person name="Birren B."/>
        </authorList>
    </citation>
    <scope>NUCLEOTIDE SEQUENCE</scope>
    <source>
        <strain evidence="2">9E7_DIV0242</strain>
    </source>
</reference>
<dbReference type="Proteomes" id="UP000195141">
    <property type="component" value="Chromosome"/>
</dbReference>
<dbReference type="RefSeq" id="WP_086349655.1">
    <property type="nucleotide sequence ID" value="NZ_CP147247.1"/>
</dbReference>